<dbReference type="Pfam" id="PF12833">
    <property type="entry name" value="HTH_18"/>
    <property type="match status" value="1"/>
</dbReference>
<dbReference type="InterPro" id="IPR032687">
    <property type="entry name" value="AraC-type_N"/>
</dbReference>
<evidence type="ECO:0000256" key="1">
    <source>
        <dbReference type="ARBA" id="ARBA00023015"/>
    </source>
</evidence>
<dbReference type="GO" id="GO:0005829">
    <property type="term" value="C:cytosol"/>
    <property type="evidence" value="ECO:0007669"/>
    <property type="project" value="TreeGrafter"/>
</dbReference>
<sequence>MAPYLAMRGVSSLEFLRRLGISSDFFQNPDIWLPQTACFRIGNEMADITQDPFGGAYVGFLTEIRSLGAWGESILRSENIAQACAMAASNSALLHQGGKVKIVTEGRTTKLIHQFRGACEADPRHFILGSLAVLRKIPLMSGEPSAIRVHIKMPRERGDDALEECLGQNIETSAEYNMIEFDRDLLDSPLQHTRDNARKITEAIRSTLETANTLITRISDRDQSKLATISRSVGLSPRTLQRRLNYCGVDFDALRDETRRLEALQLISRGNYSATEIAYMVGYSDQAHFTRAFKRWTGSIPSRYRFTS</sequence>
<keyword evidence="1" id="KW-0805">Transcription regulation</keyword>
<dbReference type="GO" id="GO:0003700">
    <property type="term" value="F:DNA-binding transcription factor activity"/>
    <property type="evidence" value="ECO:0007669"/>
    <property type="project" value="InterPro"/>
</dbReference>
<protein>
    <submittedName>
        <fullName evidence="5">AraC family transcriptional regulator</fullName>
    </submittedName>
</protein>
<evidence type="ECO:0000259" key="4">
    <source>
        <dbReference type="PROSITE" id="PS01124"/>
    </source>
</evidence>
<dbReference type="PRINTS" id="PR00032">
    <property type="entry name" value="HTHARAC"/>
</dbReference>
<dbReference type="PANTHER" id="PTHR47894">
    <property type="entry name" value="HTH-TYPE TRANSCRIPTIONAL REGULATOR GADX"/>
    <property type="match status" value="1"/>
</dbReference>
<dbReference type="Pfam" id="PF12625">
    <property type="entry name" value="Arabinose_bd"/>
    <property type="match status" value="1"/>
</dbReference>
<dbReference type="InterPro" id="IPR009057">
    <property type="entry name" value="Homeodomain-like_sf"/>
</dbReference>
<evidence type="ECO:0000256" key="2">
    <source>
        <dbReference type="ARBA" id="ARBA00023125"/>
    </source>
</evidence>
<dbReference type="PANTHER" id="PTHR47894:SF4">
    <property type="entry name" value="HTH-TYPE TRANSCRIPTIONAL REGULATOR GADX"/>
    <property type="match status" value="1"/>
</dbReference>
<organism evidence="5 6">
    <name type="scientific">Pandoraea communis</name>
    <dbReference type="NCBI Taxonomy" id="2508297"/>
    <lineage>
        <taxon>Bacteria</taxon>
        <taxon>Pseudomonadati</taxon>
        <taxon>Pseudomonadota</taxon>
        <taxon>Betaproteobacteria</taxon>
        <taxon>Burkholderiales</taxon>
        <taxon>Burkholderiaceae</taxon>
        <taxon>Pandoraea</taxon>
    </lineage>
</organism>
<dbReference type="EMBL" id="CABPSE010000008">
    <property type="protein sequence ID" value="VVE11719.1"/>
    <property type="molecule type" value="Genomic_DNA"/>
</dbReference>
<dbReference type="SMART" id="SM00342">
    <property type="entry name" value="HTH_ARAC"/>
    <property type="match status" value="1"/>
</dbReference>
<dbReference type="Gene3D" id="1.10.10.60">
    <property type="entry name" value="Homeodomain-like"/>
    <property type="match status" value="1"/>
</dbReference>
<dbReference type="AlphaFoldDB" id="A0A5E4VJT8"/>
<dbReference type="PROSITE" id="PS01124">
    <property type="entry name" value="HTH_ARAC_FAMILY_2"/>
    <property type="match status" value="1"/>
</dbReference>
<feature type="domain" description="HTH araC/xylS-type" evidence="4">
    <location>
        <begin position="198"/>
        <end position="307"/>
    </location>
</feature>
<dbReference type="GO" id="GO:0000976">
    <property type="term" value="F:transcription cis-regulatory region binding"/>
    <property type="evidence" value="ECO:0007669"/>
    <property type="project" value="TreeGrafter"/>
</dbReference>
<dbReference type="SUPFAM" id="SSF46689">
    <property type="entry name" value="Homeodomain-like"/>
    <property type="match status" value="1"/>
</dbReference>
<keyword evidence="2" id="KW-0238">DNA-binding</keyword>
<dbReference type="InterPro" id="IPR018060">
    <property type="entry name" value="HTH_AraC"/>
</dbReference>
<name>A0A5E4VJT8_9BURK</name>
<evidence type="ECO:0000313" key="6">
    <source>
        <dbReference type="Proteomes" id="UP000383971"/>
    </source>
</evidence>
<dbReference type="InterPro" id="IPR020449">
    <property type="entry name" value="Tscrpt_reg_AraC-type_HTH"/>
</dbReference>
<keyword evidence="6" id="KW-1185">Reference proteome</keyword>
<dbReference type="Proteomes" id="UP000383971">
    <property type="component" value="Unassembled WGS sequence"/>
</dbReference>
<keyword evidence="3" id="KW-0804">Transcription</keyword>
<evidence type="ECO:0000256" key="3">
    <source>
        <dbReference type="ARBA" id="ARBA00023163"/>
    </source>
</evidence>
<accession>A0A5E4VJT8</accession>
<gene>
    <name evidence="5" type="ORF">PCO31111_02695</name>
</gene>
<proteinExistence type="predicted"/>
<evidence type="ECO:0000313" key="5">
    <source>
        <dbReference type="EMBL" id="VVE11719.1"/>
    </source>
</evidence>
<reference evidence="5 6" key="1">
    <citation type="submission" date="2019-08" db="EMBL/GenBank/DDBJ databases">
        <authorList>
            <person name="Peeters C."/>
        </authorList>
    </citation>
    <scope>NUCLEOTIDE SEQUENCE [LARGE SCALE GENOMIC DNA]</scope>
    <source>
        <strain evidence="5 6">LMG 31111</strain>
    </source>
</reference>